<keyword evidence="2" id="KW-1184">Jasmonic acid signaling pathway</keyword>
<dbReference type="PANTHER" id="PTHR33077">
    <property type="entry name" value="PROTEIN TIFY 4A-RELATED-RELATED"/>
    <property type="match status" value="1"/>
</dbReference>
<dbReference type="PANTHER" id="PTHR33077:SF151">
    <property type="entry name" value="PROTEIN TIFY 6A-RELATED"/>
    <property type="match status" value="1"/>
</dbReference>
<evidence type="ECO:0000259" key="4">
    <source>
        <dbReference type="PROSITE" id="PS51320"/>
    </source>
</evidence>
<evidence type="ECO:0000256" key="2">
    <source>
        <dbReference type="RuleBase" id="RU369065"/>
    </source>
</evidence>
<protein>
    <recommendedName>
        <fullName evidence="2">Protein TIFY</fullName>
    </recommendedName>
    <alternativeName>
        <fullName evidence="2">Jasmonate ZIM domain-containing protein</fullName>
    </alternativeName>
</protein>
<proteinExistence type="inferred from homology"/>
<organism evidence="5 6">
    <name type="scientific">Liquidambar formosana</name>
    <name type="common">Formosan gum</name>
    <dbReference type="NCBI Taxonomy" id="63359"/>
    <lineage>
        <taxon>Eukaryota</taxon>
        <taxon>Viridiplantae</taxon>
        <taxon>Streptophyta</taxon>
        <taxon>Embryophyta</taxon>
        <taxon>Tracheophyta</taxon>
        <taxon>Spermatophyta</taxon>
        <taxon>Magnoliopsida</taxon>
        <taxon>eudicotyledons</taxon>
        <taxon>Gunneridae</taxon>
        <taxon>Pentapetalae</taxon>
        <taxon>Saxifragales</taxon>
        <taxon>Altingiaceae</taxon>
        <taxon>Liquidambar</taxon>
    </lineage>
</organism>
<comment type="subcellular location">
    <subcellularLocation>
        <location evidence="2">Nucleus</location>
    </subcellularLocation>
</comment>
<keyword evidence="6" id="KW-1185">Reference proteome</keyword>
<dbReference type="SMART" id="SM00979">
    <property type="entry name" value="TIFY"/>
    <property type="match status" value="1"/>
</dbReference>
<keyword evidence="2" id="KW-0539">Nucleus</keyword>
<dbReference type="GO" id="GO:0009611">
    <property type="term" value="P:response to wounding"/>
    <property type="evidence" value="ECO:0007669"/>
    <property type="project" value="UniProtKB-UniRule"/>
</dbReference>
<comment type="function">
    <text evidence="2">Repressor of jasmonate responses.</text>
</comment>
<dbReference type="AlphaFoldDB" id="A0AAP0NHU0"/>
<dbReference type="GO" id="GO:2000022">
    <property type="term" value="P:regulation of jasmonic acid mediated signaling pathway"/>
    <property type="evidence" value="ECO:0007669"/>
    <property type="project" value="UniProtKB-UniRule"/>
</dbReference>
<evidence type="ECO:0000313" key="6">
    <source>
        <dbReference type="Proteomes" id="UP001415857"/>
    </source>
</evidence>
<comment type="domain">
    <text evidence="2">The jas domain is required for interaction with COI1.</text>
</comment>
<dbReference type="PROSITE" id="PS51320">
    <property type="entry name" value="TIFY"/>
    <property type="match status" value="1"/>
</dbReference>
<gene>
    <name evidence="5" type="ORF">L1049_002444</name>
</gene>
<dbReference type="InterPro" id="IPR040390">
    <property type="entry name" value="TIFY/JAZ"/>
</dbReference>
<dbReference type="GO" id="GO:0031347">
    <property type="term" value="P:regulation of defense response"/>
    <property type="evidence" value="ECO:0007669"/>
    <property type="project" value="UniProtKB-UniRule"/>
</dbReference>
<dbReference type="EMBL" id="JBBPBK010000013">
    <property type="protein sequence ID" value="KAK9272075.1"/>
    <property type="molecule type" value="Genomic_DNA"/>
</dbReference>
<reference evidence="5 6" key="1">
    <citation type="journal article" date="2024" name="Plant J.">
        <title>Genome sequences and population genomics reveal climatic adaptation and genomic divergence between two closely related sweetgum species.</title>
        <authorList>
            <person name="Xu W.Q."/>
            <person name="Ren C.Q."/>
            <person name="Zhang X.Y."/>
            <person name="Comes H.P."/>
            <person name="Liu X.H."/>
            <person name="Li Y.G."/>
            <person name="Kettle C.J."/>
            <person name="Jalonen R."/>
            <person name="Gaisberger H."/>
            <person name="Ma Y.Z."/>
            <person name="Qiu Y.X."/>
        </authorList>
    </citation>
    <scope>NUCLEOTIDE SEQUENCE [LARGE SCALE GENOMIC DNA]</scope>
    <source>
        <strain evidence="5">Hangzhou</strain>
    </source>
</reference>
<feature type="compositionally biased region" description="Polar residues" evidence="3">
    <location>
        <begin position="209"/>
        <end position="234"/>
    </location>
</feature>
<evidence type="ECO:0000313" key="5">
    <source>
        <dbReference type="EMBL" id="KAK9272075.1"/>
    </source>
</evidence>
<dbReference type="Pfam" id="PF09425">
    <property type="entry name" value="Jas_motif"/>
    <property type="match status" value="1"/>
</dbReference>
<feature type="domain" description="Tify" evidence="4">
    <location>
        <begin position="152"/>
        <end position="187"/>
    </location>
</feature>
<comment type="similarity">
    <text evidence="1 2">Belongs to the TIFY/JAZ family.</text>
</comment>
<dbReference type="Pfam" id="PF06200">
    <property type="entry name" value="tify"/>
    <property type="match status" value="1"/>
</dbReference>
<dbReference type="GO" id="GO:0005634">
    <property type="term" value="C:nucleus"/>
    <property type="evidence" value="ECO:0007669"/>
    <property type="project" value="UniProtKB-SubCell"/>
</dbReference>
<feature type="region of interest" description="Disordered" evidence="3">
    <location>
        <begin position="195"/>
        <end position="237"/>
    </location>
</feature>
<sequence>MERDFLGLKWKDPRMLLKEKNKDRSKDSVIGVQWPFANMVNSLPPSMPLKPPQENKQRTIGYPSLTPSIFQPVLTGDAFNSNGKHPPSLAKKNYDAACKLRLSNRKNSNGKSNSIPLGEIWVVEQLSKSPSGVSENDFLSAGTIDLRSGDKLLGSPAQLTIFYADAVYVYDNISSDKAKAIMCFAGNGSSMSANTNPSSMPVVGDNHRNQAQPPQIVNSRQSQQPSTASSNTVPQARRASLARFLEKRKDRLTNAMPYSLVQKLLESTDPQVKMPQVKCSTFMQQGAVSVLGSNVGGNTQICTFLHQKIT</sequence>
<dbReference type="Proteomes" id="UP001415857">
    <property type="component" value="Unassembled WGS sequence"/>
</dbReference>
<name>A0AAP0NHU0_LIQFO</name>
<dbReference type="InterPro" id="IPR010399">
    <property type="entry name" value="Tify_dom"/>
</dbReference>
<accession>A0AAP0NHU0</accession>
<comment type="caution">
    <text evidence="5">The sequence shown here is derived from an EMBL/GenBank/DDBJ whole genome shotgun (WGS) entry which is preliminary data.</text>
</comment>
<dbReference type="InterPro" id="IPR018467">
    <property type="entry name" value="CCT_CS"/>
</dbReference>
<evidence type="ECO:0000256" key="1">
    <source>
        <dbReference type="ARBA" id="ARBA00008614"/>
    </source>
</evidence>
<evidence type="ECO:0000256" key="3">
    <source>
        <dbReference type="SAM" id="MobiDB-lite"/>
    </source>
</evidence>